<evidence type="ECO:0000313" key="2">
    <source>
        <dbReference type="EMBL" id="UOB16248.1"/>
    </source>
</evidence>
<dbReference type="KEGG" id="fbm:MQE35_10920"/>
<evidence type="ECO:0000313" key="3">
    <source>
        <dbReference type="Proteomes" id="UP000831290"/>
    </source>
</evidence>
<gene>
    <name evidence="2" type="ORF">MQE35_10920</name>
</gene>
<dbReference type="AlphaFoldDB" id="A0A9E6ZPA4"/>
<dbReference type="Pfam" id="PF14134">
    <property type="entry name" value="DUF4301"/>
    <property type="match status" value="1"/>
</dbReference>
<sequence>MINLTEKNKQQLKTKGISIEKVKAQIETFKEGIPFVNLVNSATVGNGIQHVEDAEKEELIKLFETKKDKLNILKFVPASGAATRMFKSLFNFLEKFNPEEDTFTLYSNREKDSDIKTFFIGLEKLPFFRELKSHLKEKYPDFDDKPDDEQRVLLVKEILLDEGLGYGNYPKGLLPFHRYKTHPATAFEEHLYEAALYDTVNDKATLHFTISEEHLDKFNKEFTDKKDYIKSKTGVDFEVDYSFQKESTDTIAVTPDNEPFLLENGDILFRPGGHGALIENLNDQDADIIFIKNIDNVVVYRSKVEMASYKKMLGGILLKLREKAFNFRALLDKQVKADDIQKIKDFLENELNVFITPDFKKYRDEYQIEYLIEKLDRPIRVCGMVKNEGEPGGGPFWIKDENGNISLQIIETAQIDKSNTRQKDILKTATHFNPVDIVCCTKNYKGEKFDLLKYVDHKQAFITQKTKDGQELKALELPGLWNGSMANWTTVFVEVPLVTFNPVKTVNDLLKPSHQVKLLPEGV</sequence>
<dbReference type="EMBL" id="CP094358">
    <property type="protein sequence ID" value="UOB16248.1"/>
    <property type="molecule type" value="Genomic_DNA"/>
</dbReference>
<dbReference type="SUPFAM" id="SSF53448">
    <property type="entry name" value="Nucleotide-diphospho-sugar transferases"/>
    <property type="match status" value="1"/>
</dbReference>
<reference evidence="2" key="1">
    <citation type="submission" date="2022-03" db="EMBL/GenBank/DDBJ databases">
        <title>Description of Abyssus ytuae gen. nov., sp. nov., a novel member of the family Flavobacteriaceae isolated from the sediment of Mariana Trench.</title>
        <authorList>
            <person name="Zhang J."/>
            <person name="Xu X."/>
        </authorList>
    </citation>
    <scope>NUCLEOTIDE SEQUENCE</scope>
    <source>
        <strain evidence="2">MT3330</strain>
    </source>
</reference>
<keyword evidence="3" id="KW-1185">Reference proteome</keyword>
<dbReference type="RefSeq" id="WP_255841417.1">
    <property type="nucleotide sequence ID" value="NZ_CP094358.1"/>
</dbReference>
<evidence type="ECO:0000259" key="1">
    <source>
        <dbReference type="Pfam" id="PF14134"/>
    </source>
</evidence>
<protein>
    <submittedName>
        <fullName evidence="2">DUF4301 family protein</fullName>
    </submittedName>
</protein>
<dbReference type="InterPro" id="IPR025393">
    <property type="entry name" value="DUF4301"/>
</dbReference>
<accession>A0A9E6ZPA4</accession>
<dbReference type="InterPro" id="IPR029044">
    <property type="entry name" value="Nucleotide-diphossugar_trans"/>
</dbReference>
<dbReference type="Proteomes" id="UP000831290">
    <property type="component" value="Chromosome"/>
</dbReference>
<organism evidence="2 3">
    <name type="scientific">Abyssalbus ytuae</name>
    <dbReference type="NCBI Taxonomy" id="2926907"/>
    <lineage>
        <taxon>Bacteria</taxon>
        <taxon>Pseudomonadati</taxon>
        <taxon>Bacteroidota</taxon>
        <taxon>Flavobacteriia</taxon>
        <taxon>Flavobacteriales</taxon>
        <taxon>Flavobacteriaceae</taxon>
        <taxon>Abyssalbus</taxon>
    </lineage>
</organism>
<name>A0A9E6ZPA4_9FLAO</name>
<feature type="domain" description="DUF4301" evidence="1">
    <location>
        <begin position="5"/>
        <end position="515"/>
    </location>
</feature>
<proteinExistence type="predicted"/>